<dbReference type="EMBL" id="JAVIKH010000005">
    <property type="protein sequence ID" value="MDX8335910.1"/>
    <property type="molecule type" value="Genomic_DNA"/>
</dbReference>
<dbReference type="RefSeq" id="WP_320313314.1">
    <property type="nucleotide sequence ID" value="NZ_JAVIKH010000005.1"/>
</dbReference>
<keyword evidence="1" id="KW-0732">Signal</keyword>
<protein>
    <recommendedName>
        <fullName evidence="4">Porin</fullName>
    </recommendedName>
</protein>
<gene>
    <name evidence="2" type="ORF">RFV38_05280</name>
</gene>
<evidence type="ECO:0008006" key="4">
    <source>
        <dbReference type="Google" id="ProtNLM"/>
    </source>
</evidence>
<organism evidence="2 3">
    <name type="scientific">Candidatus Cetobacterium colombiensis</name>
    <dbReference type="NCBI Taxonomy" id="3073100"/>
    <lineage>
        <taxon>Bacteria</taxon>
        <taxon>Fusobacteriati</taxon>
        <taxon>Fusobacteriota</taxon>
        <taxon>Fusobacteriia</taxon>
        <taxon>Fusobacteriales</taxon>
        <taxon>Fusobacteriaceae</taxon>
        <taxon>Cetobacterium</taxon>
    </lineage>
</organism>
<reference evidence="3" key="1">
    <citation type="submission" date="2023-07" db="EMBL/GenBank/DDBJ databases">
        <authorList>
            <person name="Colorado M.A."/>
            <person name="Villamil L.M."/>
            <person name="Melo J.F."/>
            <person name="Rodriguez J.A."/>
            <person name="Ruiz R.Y."/>
        </authorList>
    </citation>
    <scope>NUCLEOTIDE SEQUENCE [LARGE SCALE GENOMIC DNA]</scope>
    <source>
        <strain evidence="3">C33</strain>
    </source>
</reference>
<keyword evidence="3" id="KW-1185">Reference proteome</keyword>
<evidence type="ECO:0000313" key="3">
    <source>
        <dbReference type="Proteomes" id="UP001279681"/>
    </source>
</evidence>
<evidence type="ECO:0000256" key="1">
    <source>
        <dbReference type="SAM" id="SignalP"/>
    </source>
</evidence>
<dbReference type="Proteomes" id="UP001279681">
    <property type="component" value="Unassembled WGS sequence"/>
</dbReference>
<accession>A0ABU4W8P6</accession>
<sequence>MKKLALFLGSLLVVTASVSAKEVVAPAVEASKEVVVAPIVVVEEVPAWRPSGYADLSYKFYGQDEYDSPEFGRLQFQGRLNFTPQQNLEWRVRNYNSFQNFDKTVDKDLNTNNGFGDFSDLRLRYHYKNGTLGNTKVSLTQRVEYRNYEGQGSKIEDILDNQGEPVQGFTYGKNSQYLQYMPMFEFSPYFDWTPDWFKNSSFTLGPRYRYSWANNNGDYSNLFGLDLYTTFDMPYGFSSEFNFYPAYTDKNGSDSSWAFDIEAYLYWGYDILKDGPWTLSANFEGGLDPWSTAGKKFKNLGDDKSYSAYMLPNVQADYQATDFVKIYANVGAEYRNWDHDSSKSARDWAWMPQATVGVKATF</sequence>
<feature type="signal peptide" evidence="1">
    <location>
        <begin position="1"/>
        <end position="20"/>
    </location>
</feature>
<feature type="chain" id="PRO_5047140926" description="Porin" evidence="1">
    <location>
        <begin position="21"/>
        <end position="362"/>
    </location>
</feature>
<evidence type="ECO:0000313" key="2">
    <source>
        <dbReference type="EMBL" id="MDX8335910.1"/>
    </source>
</evidence>
<name>A0ABU4W8P6_9FUSO</name>
<proteinExistence type="predicted"/>
<comment type="caution">
    <text evidence="2">The sequence shown here is derived from an EMBL/GenBank/DDBJ whole genome shotgun (WGS) entry which is preliminary data.</text>
</comment>